<sequence length="155" mass="18175">MVTLVVGKDKDKKSFIVHKNVLCEASLFFKAVCKPEWMKDKTSYIIMPEDEAEVALAKPWGLFAKLYVIGQKYQMPRLQNAAIDAILYHHRSWHFQAGILPWVYENTNQGDNLRKLVFRNARKETDTEHFAFFGDFFCREFLFDMAYASAQKQPR</sequence>
<name>A0A2J6RT90_HYAVF</name>
<keyword evidence="3" id="KW-1185">Reference proteome</keyword>
<dbReference type="CDD" id="cd18186">
    <property type="entry name" value="BTB_POZ_ZBTB_KLHL-like"/>
    <property type="match status" value="1"/>
</dbReference>
<dbReference type="STRING" id="1149755.A0A2J6RT90"/>
<evidence type="ECO:0000313" key="3">
    <source>
        <dbReference type="Proteomes" id="UP000235786"/>
    </source>
</evidence>
<dbReference type="AlphaFoldDB" id="A0A2J6RT90"/>
<organism evidence="2 3">
    <name type="scientific">Hyaloscypha variabilis (strain UAMH 11265 / GT02V1 / F)</name>
    <name type="common">Meliniomyces variabilis</name>
    <dbReference type="NCBI Taxonomy" id="1149755"/>
    <lineage>
        <taxon>Eukaryota</taxon>
        <taxon>Fungi</taxon>
        <taxon>Dikarya</taxon>
        <taxon>Ascomycota</taxon>
        <taxon>Pezizomycotina</taxon>
        <taxon>Leotiomycetes</taxon>
        <taxon>Helotiales</taxon>
        <taxon>Hyaloscyphaceae</taxon>
        <taxon>Hyaloscypha</taxon>
        <taxon>Hyaloscypha variabilis</taxon>
    </lineage>
</organism>
<accession>A0A2J6RT90</accession>
<dbReference type="EMBL" id="KZ613944">
    <property type="protein sequence ID" value="PMD41663.1"/>
    <property type="molecule type" value="Genomic_DNA"/>
</dbReference>
<gene>
    <name evidence="2" type="ORF">L207DRAFT_565472</name>
</gene>
<evidence type="ECO:0000259" key="1">
    <source>
        <dbReference type="Pfam" id="PF00651"/>
    </source>
</evidence>
<dbReference type="PANTHER" id="PTHR47843">
    <property type="entry name" value="BTB DOMAIN-CONTAINING PROTEIN-RELATED"/>
    <property type="match status" value="1"/>
</dbReference>
<reference evidence="2 3" key="1">
    <citation type="submission" date="2016-04" db="EMBL/GenBank/DDBJ databases">
        <title>A degradative enzymes factory behind the ericoid mycorrhizal symbiosis.</title>
        <authorList>
            <consortium name="DOE Joint Genome Institute"/>
            <person name="Martino E."/>
            <person name="Morin E."/>
            <person name="Grelet G."/>
            <person name="Kuo A."/>
            <person name="Kohler A."/>
            <person name="Daghino S."/>
            <person name="Barry K."/>
            <person name="Choi C."/>
            <person name="Cichocki N."/>
            <person name="Clum A."/>
            <person name="Copeland A."/>
            <person name="Hainaut M."/>
            <person name="Haridas S."/>
            <person name="Labutti K."/>
            <person name="Lindquist E."/>
            <person name="Lipzen A."/>
            <person name="Khouja H.-R."/>
            <person name="Murat C."/>
            <person name="Ohm R."/>
            <person name="Olson A."/>
            <person name="Spatafora J."/>
            <person name="Veneault-Fourrey C."/>
            <person name="Henrissat B."/>
            <person name="Grigoriev I."/>
            <person name="Martin F."/>
            <person name="Perotto S."/>
        </authorList>
    </citation>
    <scope>NUCLEOTIDE SEQUENCE [LARGE SCALE GENOMIC DNA]</scope>
    <source>
        <strain evidence="2 3">F</strain>
    </source>
</reference>
<dbReference type="Pfam" id="PF00651">
    <property type="entry name" value="BTB"/>
    <property type="match status" value="1"/>
</dbReference>
<evidence type="ECO:0000313" key="2">
    <source>
        <dbReference type="EMBL" id="PMD41663.1"/>
    </source>
</evidence>
<proteinExistence type="predicted"/>
<dbReference type="PANTHER" id="PTHR47843:SF7">
    <property type="entry name" value="BTB DOMAIN-CONTAINING PROTEIN"/>
    <property type="match status" value="1"/>
</dbReference>
<dbReference type="InterPro" id="IPR011333">
    <property type="entry name" value="SKP1/BTB/POZ_sf"/>
</dbReference>
<protein>
    <recommendedName>
        <fullName evidence="1">BTB domain-containing protein</fullName>
    </recommendedName>
</protein>
<dbReference type="Proteomes" id="UP000235786">
    <property type="component" value="Unassembled WGS sequence"/>
</dbReference>
<feature type="domain" description="BTB" evidence="1">
    <location>
        <begin position="2"/>
        <end position="49"/>
    </location>
</feature>
<dbReference type="Gene3D" id="3.30.710.10">
    <property type="entry name" value="Potassium Channel Kv1.1, Chain A"/>
    <property type="match status" value="1"/>
</dbReference>
<dbReference type="OrthoDB" id="3561185at2759"/>
<dbReference type="SUPFAM" id="SSF54695">
    <property type="entry name" value="POZ domain"/>
    <property type="match status" value="1"/>
</dbReference>
<dbReference type="InterPro" id="IPR000210">
    <property type="entry name" value="BTB/POZ_dom"/>
</dbReference>